<feature type="non-terminal residue" evidence="2">
    <location>
        <position position="118"/>
    </location>
</feature>
<reference evidence="2" key="1">
    <citation type="submission" date="2014-12" db="EMBL/GenBank/DDBJ databases">
        <title>Insight into the proteome of Arion vulgaris.</title>
        <authorList>
            <person name="Aradska J."/>
            <person name="Bulat T."/>
            <person name="Smidak R."/>
            <person name="Sarate P."/>
            <person name="Gangsoo J."/>
            <person name="Sialana F."/>
            <person name="Bilban M."/>
            <person name="Lubec G."/>
        </authorList>
    </citation>
    <scope>NUCLEOTIDE SEQUENCE</scope>
    <source>
        <tissue evidence="2">Skin</tissue>
    </source>
</reference>
<dbReference type="AlphaFoldDB" id="A0A0B6XZA0"/>
<evidence type="ECO:0000313" key="2">
    <source>
        <dbReference type="EMBL" id="CEK48605.1"/>
    </source>
</evidence>
<evidence type="ECO:0000256" key="1">
    <source>
        <dbReference type="SAM" id="MobiDB-lite"/>
    </source>
</evidence>
<proteinExistence type="predicted"/>
<accession>A0A0B6XZA0</accession>
<feature type="non-terminal residue" evidence="2">
    <location>
        <position position="1"/>
    </location>
</feature>
<gene>
    <name evidence="2" type="primary">ORF4595</name>
</gene>
<organism evidence="2">
    <name type="scientific">Arion vulgaris</name>
    <dbReference type="NCBI Taxonomy" id="1028688"/>
    <lineage>
        <taxon>Eukaryota</taxon>
        <taxon>Metazoa</taxon>
        <taxon>Spiralia</taxon>
        <taxon>Lophotrochozoa</taxon>
        <taxon>Mollusca</taxon>
        <taxon>Gastropoda</taxon>
        <taxon>Heterobranchia</taxon>
        <taxon>Euthyneura</taxon>
        <taxon>Panpulmonata</taxon>
        <taxon>Eupulmonata</taxon>
        <taxon>Stylommatophora</taxon>
        <taxon>Helicina</taxon>
        <taxon>Arionoidea</taxon>
        <taxon>Arionidae</taxon>
        <taxon>Arion</taxon>
    </lineage>
</organism>
<protein>
    <submittedName>
        <fullName evidence="2">Uncharacterized protein</fullName>
    </submittedName>
</protein>
<name>A0A0B6XZA0_9EUPU</name>
<dbReference type="EMBL" id="HACG01001740">
    <property type="protein sequence ID" value="CEK48605.1"/>
    <property type="molecule type" value="Transcribed_RNA"/>
</dbReference>
<sequence>YLGHCMTNLQPAWDQVMKTVQKIEDLDRKDEETLQVFMSQIMKPAPSKKIVKLSNSNPFVGKPPRGLRSAFSKRKSHDSENDVTHLPGHLNIRPLSDSICDGTLDTNESSFDKQTEGC</sequence>
<feature type="region of interest" description="Disordered" evidence="1">
    <location>
        <begin position="54"/>
        <end position="89"/>
    </location>
</feature>